<dbReference type="InterPro" id="IPR000743">
    <property type="entry name" value="Glyco_hydro_28"/>
</dbReference>
<dbReference type="InterPro" id="IPR011050">
    <property type="entry name" value="Pectin_lyase_fold/virulence"/>
</dbReference>
<dbReference type="OrthoDB" id="187139at2759"/>
<keyword evidence="7" id="KW-0961">Cell wall biogenesis/degradation</keyword>
<evidence type="ECO:0000313" key="11">
    <source>
        <dbReference type="EMBL" id="PON97590.1"/>
    </source>
</evidence>
<comment type="subcellular location">
    <subcellularLocation>
        <location evidence="1">Secreted</location>
        <location evidence="1">Cell wall</location>
    </subcellularLocation>
</comment>
<dbReference type="Gene3D" id="2.160.20.10">
    <property type="entry name" value="Single-stranded right-handed beta-helix, Pectin lyase-like"/>
    <property type="match status" value="1"/>
</dbReference>
<evidence type="ECO:0000256" key="3">
    <source>
        <dbReference type="ARBA" id="ARBA00022512"/>
    </source>
</evidence>
<gene>
    <name evidence="11" type="ORF">TorRG33x02_065000</name>
</gene>
<dbReference type="FunFam" id="2.160.20.10:FF:000004">
    <property type="entry name" value="Pectin lyase-like superfamily protein"/>
    <property type="match status" value="1"/>
</dbReference>
<evidence type="ECO:0000256" key="10">
    <source>
        <dbReference type="SAM" id="SignalP"/>
    </source>
</evidence>
<dbReference type="SUPFAM" id="SSF51126">
    <property type="entry name" value="Pectin lyase-like"/>
    <property type="match status" value="1"/>
</dbReference>
<keyword evidence="5 9" id="KW-0378">Hydrolase</keyword>
<dbReference type="AlphaFoldDB" id="A0A2P5FIH5"/>
<proteinExistence type="inferred from homology"/>
<accession>A0A2P5FIH5</accession>
<evidence type="ECO:0000256" key="8">
    <source>
        <dbReference type="PROSITE-ProRule" id="PRU10052"/>
    </source>
</evidence>
<keyword evidence="3" id="KW-0134">Cell wall</keyword>
<dbReference type="PROSITE" id="PS00502">
    <property type="entry name" value="POLYGALACTURONASE"/>
    <property type="match status" value="1"/>
</dbReference>
<name>A0A2P5FIH5_TREOI</name>
<evidence type="ECO:0000256" key="2">
    <source>
        <dbReference type="ARBA" id="ARBA00008834"/>
    </source>
</evidence>
<evidence type="ECO:0000256" key="7">
    <source>
        <dbReference type="ARBA" id="ARBA00023316"/>
    </source>
</evidence>
<dbReference type="GO" id="GO:0004650">
    <property type="term" value="F:polygalacturonase activity"/>
    <property type="evidence" value="ECO:0007669"/>
    <property type="project" value="InterPro"/>
</dbReference>
<dbReference type="InParanoid" id="A0A2P5FIH5"/>
<comment type="similarity">
    <text evidence="2 9">Belongs to the glycosyl hydrolase 28 family.</text>
</comment>
<organism evidence="11 12">
    <name type="scientific">Trema orientale</name>
    <name type="common">Charcoal tree</name>
    <name type="synonym">Celtis orientalis</name>
    <dbReference type="NCBI Taxonomy" id="63057"/>
    <lineage>
        <taxon>Eukaryota</taxon>
        <taxon>Viridiplantae</taxon>
        <taxon>Streptophyta</taxon>
        <taxon>Embryophyta</taxon>
        <taxon>Tracheophyta</taxon>
        <taxon>Spermatophyta</taxon>
        <taxon>Magnoliopsida</taxon>
        <taxon>eudicotyledons</taxon>
        <taxon>Gunneridae</taxon>
        <taxon>Pentapetalae</taxon>
        <taxon>rosids</taxon>
        <taxon>fabids</taxon>
        <taxon>Rosales</taxon>
        <taxon>Cannabaceae</taxon>
        <taxon>Trema</taxon>
    </lineage>
</organism>
<comment type="caution">
    <text evidence="11">The sequence shown here is derived from an EMBL/GenBank/DDBJ whole genome shotgun (WGS) entry which is preliminary data.</text>
</comment>
<protein>
    <submittedName>
        <fullName evidence="11">Glycoside hydrolase</fullName>
    </submittedName>
</protein>
<dbReference type="PANTHER" id="PTHR31375">
    <property type="match status" value="1"/>
</dbReference>
<reference evidence="12" key="1">
    <citation type="submission" date="2016-06" db="EMBL/GenBank/DDBJ databases">
        <title>Parallel loss of symbiosis genes in relatives of nitrogen-fixing non-legume Parasponia.</title>
        <authorList>
            <person name="Van Velzen R."/>
            <person name="Holmer R."/>
            <person name="Bu F."/>
            <person name="Rutten L."/>
            <person name="Van Zeijl A."/>
            <person name="Liu W."/>
            <person name="Santuari L."/>
            <person name="Cao Q."/>
            <person name="Sharma T."/>
            <person name="Shen D."/>
            <person name="Roswanjaya Y."/>
            <person name="Wardhani T."/>
            <person name="Kalhor M.S."/>
            <person name="Jansen J."/>
            <person name="Van den Hoogen J."/>
            <person name="Gungor B."/>
            <person name="Hartog M."/>
            <person name="Hontelez J."/>
            <person name="Verver J."/>
            <person name="Yang W.-C."/>
            <person name="Schijlen E."/>
            <person name="Repin R."/>
            <person name="Schilthuizen M."/>
            <person name="Schranz E."/>
            <person name="Heidstra R."/>
            <person name="Miyata K."/>
            <person name="Fedorova E."/>
            <person name="Kohlen W."/>
            <person name="Bisseling T."/>
            <person name="Smit S."/>
            <person name="Geurts R."/>
        </authorList>
    </citation>
    <scope>NUCLEOTIDE SEQUENCE [LARGE SCALE GENOMIC DNA]</scope>
    <source>
        <strain evidence="12">cv. RG33-2</strain>
    </source>
</reference>
<feature type="chain" id="PRO_5015120908" evidence="10">
    <location>
        <begin position="28"/>
        <end position="401"/>
    </location>
</feature>
<keyword evidence="12" id="KW-1185">Reference proteome</keyword>
<dbReference type="InterPro" id="IPR006626">
    <property type="entry name" value="PbH1"/>
</dbReference>
<evidence type="ECO:0000256" key="6">
    <source>
        <dbReference type="ARBA" id="ARBA00023295"/>
    </source>
</evidence>
<evidence type="ECO:0000313" key="12">
    <source>
        <dbReference type="Proteomes" id="UP000237000"/>
    </source>
</evidence>
<keyword evidence="10" id="KW-0732">Signal</keyword>
<sequence length="401" mass="42476">MANSKTNTFLFTFLFIILSTTFLNSHANAVTRTYNVMRFGAKPNGATDSTKGFLGAWAAACADASPSVIYVPKGRFVVGPLVFKGCNSSDIVLRIDGTLVGLTDYRVFQGYDKWISFEFVSGVTIVGGKLDARGPAFWACKLAQGGGGCPAGVTTLSFTNSNNIKITGLLSLNSQMFHIAINGCQNVQIQGTKVIAKGDSPNTDGIHVQYSSEVVIRNTTIGTGDDCIAIGPGAKNLLMEGIRCGPGHGISIGSLGRDVEEPGVQNVTVKKSVFIGTQNGLRIKTWAKPSNGFVQGIQYRDIIMRNVQNPIVIDQNYCPSNIDCPTQVSGIKISDVVYQGIRGTSATPVAIKFDCSPKNPCTGIKLGDVNLKSVNQVEAARSSCANAKGMAFGPVLPKSCL</sequence>
<dbReference type="EMBL" id="JXTC01000030">
    <property type="protein sequence ID" value="PON97590.1"/>
    <property type="molecule type" value="Genomic_DNA"/>
</dbReference>
<dbReference type="InterPro" id="IPR012334">
    <property type="entry name" value="Pectin_lyas_fold"/>
</dbReference>
<evidence type="ECO:0000256" key="4">
    <source>
        <dbReference type="ARBA" id="ARBA00022525"/>
    </source>
</evidence>
<dbReference type="SMART" id="SM00710">
    <property type="entry name" value="PbH1"/>
    <property type="match status" value="6"/>
</dbReference>
<dbReference type="Proteomes" id="UP000237000">
    <property type="component" value="Unassembled WGS sequence"/>
</dbReference>
<dbReference type="GO" id="GO:0071555">
    <property type="term" value="P:cell wall organization"/>
    <property type="evidence" value="ECO:0007669"/>
    <property type="project" value="UniProtKB-KW"/>
</dbReference>
<dbReference type="GO" id="GO:0005975">
    <property type="term" value="P:carbohydrate metabolic process"/>
    <property type="evidence" value="ECO:0007669"/>
    <property type="project" value="InterPro"/>
</dbReference>
<dbReference type="Pfam" id="PF00295">
    <property type="entry name" value="Glyco_hydro_28"/>
    <property type="match status" value="1"/>
</dbReference>
<evidence type="ECO:0000256" key="9">
    <source>
        <dbReference type="RuleBase" id="RU361169"/>
    </source>
</evidence>
<keyword evidence="6 9" id="KW-0326">Glycosidase</keyword>
<feature type="signal peptide" evidence="10">
    <location>
        <begin position="1"/>
        <end position="27"/>
    </location>
</feature>
<feature type="active site" evidence="8">
    <location>
        <position position="248"/>
    </location>
</feature>
<evidence type="ECO:0000256" key="1">
    <source>
        <dbReference type="ARBA" id="ARBA00004191"/>
    </source>
</evidence>
<keyword evidence="4" id="KW-0964">Secreted</keyword>
<evidence type="ECO:0000256" key="5">
    <source>
        <dbReference type="ARBA" id="ARBA00022801"/>
    </source>
</evidence>
<dbReference type="STRING" id="63057.A0A2P5FIH5"/>